<feature type="domain" description="Motility protein A N-terminal" evidence="10">
    <location>
        <begin position="6"/>
        <end position="89"/>
    </location>
</feature>
<keyword evidence="5 8" id="KW-1133">Transmembrane helix</keyword>
<evidence type="ECO:0000256" key="5">
    <source>
        <dbReference type="ARBA" id="ARBA00022989"/>
    </source>
</evidence>
<dbReference type="InterPro" id="IPR002898">
    <property type="entry name" value="MotA_ExbB_proton_chnl"/>
</dbReference>
<proteinExistence type="inferred from homology"/>
<dbReference type="GO" id="GO:0071978">
    <property type="term" value="P:bacterial-type flagellum-dependent swarming motility"/>
    <property type="evidence" value="ECO:0007669"/>
    <property type="project" value="InterPro"/>
</dbReference>
<feature type="transmembrane region" description="Helical" evidence="8">
    <location>
        <begin position="141"/>
        <end position="167"/>
    </location>
</feature>
<keyword evidence="4" id="KW-0283">Flagellar rotation</keyword>
<keyword evidence="7" id="KW-0653">Protein transport</keyword>
<keyword evidence="11" id="KW-0966">Cell projection</keyword>
<keyword evidence="2" id="KW-1003">Cell membrane</keyword>
<evidence type="ECO:0000259" key="10">
    <source>
        <dbReference type="Pfam" id="PF20560"/>
    </source>
</evidence>
<reference evidence="11" key="1">
    <citation type="journal article" date="2020" name="mSystems">
        <title>Genome- and Community-Level Interaction Insights into Carbon Utilization and Element Cycling Functions of Hydrothermarchaeota in Hydrothermal Sediment.</title>
        <authorList>
            <person name="Zhou Z."/>
            <person name="Liu Y."/>
            <person name="Xu W."/>
            <person name="Pan J."/>
            <person name="Luo Z.H."/>
            <person name="Li M."/>
        </authorList>
    </citation>
    <scope>NUCLEOTIDE SEQUENCE [LARGE SCALE GENOMIC DNA]</scope>
    <source>
        <strain evidence="11">SpSt-192</strain>
    </source>
</reference>
<dbReference type="Pfam" id="PF20560">
    <property type="entry name" value="MotA_N"/>
    <property type="match status" value="1"/>
</dbReference>
<feature type="transmembrane region" description="Helical" evidence="8">
    <location>
        <begin position="29"/>
        <end position="54"/>
    </location>
</feature>
<evidence type="ECO:0000256" key="1">
    <source>
        <dbReference type="ARBA" id="ARBA00004651"/>
    </source>
</evidence>
<feature type="domain" description="MotA/TolQ/ExbB proton channel" evidence="9">
    <location>
        <begin position="101"/>
        <end position="217"/>
    </location>
</feature>
<evidence type="ECO:0000259" key="9">
    <source>
        <dbReference type="Pfam" id="PF01618"/>
    </source>
</evidence>
<gene>
    <name evidence="11" type="ORF">ENP13_06890</name>
</gene>
<evidence type="ECO:0000256" key="2">
    <source>
        <dbReference type="ARBA" id="ARBA00022475"/>
    </source>
</evidence>
<comment type="caution">
    <text evidence="11">The sequence shown here is derived from an EMBL/GenBank/DDBJ whole genome shotgun (WGS) entry which is preliminary data.</text>
</comment>
<sequence length="270" mass="28576">MDIATLVGIVLGFASLIVAFLMEGGHAESLLGITAAMIVFGGTIGATMTSYSLADILSIPKLIARSMKTPPDRRPELVEEIVKLAEMARRDGLLALEGHPIDDPFLKRAVMMVVDGTDPELTEQILHADVEAMAARHARAYGMFTTMGGFAPTMGIIGTVMGLVHVLSSLENPDELGPAIAVAFLATLYGVASANLLWLPIGNKLKLRSKEEVEERQLIIEGILGIQAGENPRMLREKLVVLLPPAARSGRATRGATAQVGTSAMAPGGE</sequence>
<keyword evidence="3 8" id="KW-0812">Transmembrane</keyword>
<dbReference type="GO" id="GO:0006935">
    <property type="term" value="P:chemotaxis"/>
    <property type="evidence" value="ECO:0007669"/>
    <property type="project" value="InterPro"/>
</dbReference>
<evidence type="ECO:0000256" key="3">
    <source>
        <dbReference type="ARBA" id="ARBA00022692"/>
    </source>
</evidence>
<organism evidence="11">
    <name type="scientific">Thermorudis sp</name>
    <dbReference type="NCBI Taxonomy" id="1969470"/>
    <lineage>
        <taxon>Bacteria</taxon>
        <taxon>Pseudomonadati</taxon>
        <taxon>Thermomicrobiota</taxon>
        <taxon>Thermomicrobia</taxon>
        <taxon>Thermomicrobia incertae sedis</taxon>
        <taxon>Thermorudis</taxon>
    </lineage>
</organism>
<keyword evidence="11" id="KW-0969">Cilium</keyword>
<dbReference type="AlphaFoldDB" id="A0A7C3AR30"/>
<evidence type="ECO:0000313" key="11">
    <source>
        <dbReference type="EMBL" id="HEX70955.1"/>
    </source>
</evidence>
<evidence type="ECO:0000256" key="7">
    <source>
        <dbReference type="RuleBase" id="RU004057"/>
    </source>
</evidence>
<accession>A0A7C3AR30</accession>
<dbReference type="GO" id="GO:0015031">
    <property type="term" value="P:protein transport"/>
    <property type="evidence" value="ECO:0007669"/>
    <property type="project" value="UniProtKB-KW"/>
</dbReference>
<protein>
    <submittedName>
        <fullName evidence="11">Flagellar motor protein</fullName>
    </submittedName>
</protein>
<feature type="transmembrane region" description="Helical" evidence="8">
    <location>
        <begin position="179"/>
        <end position="201"/>
    </location>
</feature>
<comment type="subcellular location">
    <subcellularLocation>
        <location evidence="1">Cell membrane</location>
        <topology evidence="1">Multi-pass membrane protein</topology>
    </subcellularLocation>
    <subcellularLocation>
        <location evidence="7">Membrane</location>
        <topology evidence="7">Multi-pass membrane protein</topology>
    </subcellularLocation>
</comment>
<dbReference type="NCBIfam" id="NF006583">
    <property type="entry name" value="PRK09109.1"/>
    <property type="match status" value="1"/>
</dbReference>
<keyword evidence="11" id="KW-0282">Flagellum</keyword>
<comment type="similarity">
    <text evidence="7">Belongs to the exbB/tolQ family.</text>
</comment>
<evidence type="ECO:0000256" key="4">
    <source>
        <dbReference type="ARBA" id="ARBA00022779"/>
    </source>
</evidence>
<dbReference type="GO" id="GO:0005886">
    <property type="term" value="C:plasma membrane"/>
    <property type="evidence" value="ECO:0007669"/>
    <property type="project" value="UniProtKB-SubCell"/>
</dbReference>
<dbReference type="InterPro" id="IPR046786">
    <property type="entry name" value="MotA_N"/>
</dbReference>
<evidence type="ECO:0000256" key="6">
    <source>
        <dbReference type="ARBA" id="ARBA00023136"/>
    </source>
</evidence>
<keyword evidence="7" id="KW-0813">Transport</keyword>
<name>A0A7C3AR30_9BACT</name>
<keyword evidence="6 8" id="KW-0472">Membrane</keyword>
<dbReference type="Pfam" id="PF01618">
    <property type="entry name" value="MotA_ExbB"/>
    <property type="match status" value="1"/>
</dbReference>
<dbReference type="PANTHER" id="PTHR30433">
    <property type="entry name" value="CHEMOTAXIS PROTEIN MOTA"/>
    <property type="match status" value="1"/>
</dbReference>
<dbReference type="InterPro" id="IPR047055">
    <property type="entry name" value="MotA-like"/>
</dbReference>
<dbReference type="EMBL" id="DSID01000518">
    <property type="protein sequence ID" value="HEX70955.1"/>
    <property type="molecule type" value="Genomic_DNA"/>
</dbReference>
<evidence type="ECO:0000256" key="8">
    <source>
        <dbReference type="SAM" id="Phobius"/>
    </source>
</evidence>
<dbReference type="PANTHER" id="PTHR30433:SF3">
    <property type="entry name" value="MOTILITY PROTEIN A"/>
    <property type="match status" value="1"/>
</dbReference>